<keyword evidence="5" id="KW-1185">Reference proteome</keyword>
<dbReference type="SUPFAM" id="SSF46579">
    <property type="entry name" value="Prefoldin"/>
    <property type="match status" value="1"/>
</dbReference>
<accession>A0AAW2YTD2</accession>
<dbReference type="GO" id="GO:0006457">
    <property type="term" value="P:protein folding"/>
    <property type="evidence" value="ECO:0007669"/>
    <property type="project" value="UniProtKB-UniRule"/>
</dbReference>
<organism evidence="4 5">
    <name type="scientific">Acrasis kona</name>
    <dbReference type="NCBI Taxonomy" id="1008807"/>
    <lineage>
        <taxon>Eukaryota</taxon>
        <taxon>Discoba</taxon>
        <taxon>Heterolobosea</taxon>
        <taxon>Tetramitia</taxon>
        <taxon>Eutetramitia</taxon>
        <taxon>Acrasidae</taxon>
        <taxon>Acrasis</taxon>
    </lineage>
</organism>
<comment type="subunit">
    <text evidence="3">Heterohexamer of two PFD-alpha type and four PFD-beta type subunits.</text>
</comment>
<dbReference type="EMBL" id="JAOPGA020000623">
    <property type="protein sequence ID" value="KAL0480045.1"/>
    <property type="molecule type" value="Genomic_DNA"/>
</dbReference>
<keyword evidence="2 3" id="KW-0143">Chaperone</keyword>
<gene>
    <name evidence="4" type="ORF">AKO1_010915</name>
</gene>
<dbReference type="AlphaFoldDB" id="A0AAW2YTD2"/>
<dbReference type="Proteomes" id="UP001431209">
    <property type="component" value="Unassembled WGS sequence"/>
</dbReference>
<proteinExistence type="inferred from homology"/>
<evidence type="ECO:0000256" key="2">
    <source>
        <dbReference type="ARBA" id="ARBA00023186"/>
    </source>
</evidence>
<comment type="function">
    <text evidence="3">Binds specifically to cytosolic chaperonin (c-CPN) and transfers target proteins to it. Binds to nascent polypeptide chain and promotes folding in an environment in which there are many competing pathways for nonnative proteins.</text>
</comment>
<dbReference type="Gene3D" id="1.10.287.370">
    <property type="match status" value="1"/>
</dbReference>
<dbReference type="GO" id="GO:0016272">
    <property type="term" value="C:prefoldin complex"/>
    <property type="evidence" value="ECO:0007669"/>
    <property type="project" value="UniProtKB-UniRule"/>
</dbReference>
<dbReference type="InterPro" id="IPR009053">
    <property type="entry name" value="Prefoldin"/>
</dbReference>
<protein>
    <recommendedName>
        <fullName evidence="3">Prefoldin subunit 3</fullName>
    </recommendedName>
</protein>
<sequence length="195" mass="22548">MSKTTGSGYLSQGFDDSYVNPRGIPRAIFIDNVEQYVSSKVEDITNVEPIQRVLQDQHSKYAMMEVRLVNNRQNLKQKVPEIEKTLKAVRLLKEKYEADETVKTHYQLSDNIYVKAELKKNDKVALWLGANVMVEYSFDEAIKLLESSLESATNGLEQTYEDYAFLKDQKTTTEVNMSRVHNFGVKKRQELKNKK</sequence>
<reference evidence="4 5" key="1">
    <citation type="submission" date="2024-03" db="EMBL/GenBank/DDBJ databases">
        <title>The Acrasis kona genome and developmental transcriptomes reveal deep origins of eukaryotic multicellular pathways.</title>
        <authorList>
            <person name="Sheikh S."/>
            <person name="Fu C.-J."/>
            <person name="Brown M.W."/>
            <person name="Baldauf S.L."/>
        </authorList>
    </citation>
    <scope>NUCLEOTIDE SEQUENCE [LARGE SCALE GENOMIC DNA]</scope>
    <source>
        <strain evidence="4 5">ATCC MYA-3509</strain>
    </source>
</reference>
<evidence type="ECO:0000313" key="4">
    <source>
        <dbReference type="EMBL" id="KAL0480045.1"/>
    </source>
</evidence>
<evidence type="ECO:0000256" key="1">
    <source>
        <dbReference type="ARBA" id="ARBA00010048"/>
    </source>
</evidence>
<dbReference type="Pfam" id="PF02996">
    <property type="entry name" value="Prefoldin"/>
    <property type="match status" value="1"/>
</dbReference>
<dbReference type="InterPro" id="IPR004127">
    <property type="entry name" value="Prefoldin_subunit_alpha"/>
</dbReference>
<dbReference type="CDD" id="cd23156">
    <property type="entry name" value="Prefoldin_3"/>
    <property type="match status" value="1"/>
</dbReference>
<dbReference type="PANTHER" id="PTHR12409">
    <property type="entry name" value="PREFOLDIN SUBUNIT 3"/>
    <property type="match status" value="1"/>
</dbReference>
<dbReference type="GO" id="GO:0007017">
    <property type="term" value="P:microtubule-based process"/>
    <property type="evidence" value="ECO:0007669"/>
    <property type="project" value="TreeGrafter"/>
</dbReference>
<dbReference type="GO" id="GO:0005737">
    <property type="term" value="C:cytoplasm"/>
    <property type="evidence" value="ECO:0007669"/>
    <property type="project" value="TreeGrafter"/>
</dbReference>
<dbReference type="PIRSF" id="PIRSF016396">
    <property type="entry name" value="Prefoldin_subunit_3"/>
    <property type="match status" value="1"/>
</dbReference>
<dbReference type="PANTHER" id="PTHR12409:SF0">
    <property type="entry name" value="PREFOLDIN SUBUNIT 3"/>
    <property type="match status" value="1"/>
</dbReference>
<name>A0AAW2YTD2_9EUKA</name>
<dbReference type="GO" id="GO:0007021">
    <property type="term" value="P:tubulin complex assembly"/>
    <property type="evidence" value="ECO:0007669"/>
    <property type="project" value="TreeGrafter"/>
</dbReference>
<comment type="caution">
    <text evidence="4">The sequence shown here is derived from an EMBL/GenBank/DDBJ whole genome shotgun (WGS) entry which is preliminary data.</text>
</comment>
<evidence type="ECO:0000313" key="5">
    <source>
        <dbReference type="Proteomes" id="UP001431209"/>
    </source>
</evidence>
<evidence type="ECO:0000256" key="3">
    <source>
        <dbReference type="PIRNR" id="PIRNR016396"/>
    </source>
</evidence>
<dbReference type="FunFam" id="1.10.287.370:FF:000001">
    <property type="entry name" value="Prefoldin subunit 3"/>
    <property type="match status" value="1"/>
</dbReference>
<dbReference type="GO" id="GO:0015631">
    <property type="term" value="F:tubulin binding"/>
    <property type="evidence" value="ECO:0007669"/>
    <property type="project" value="TreeGrafter"/>
</dbReference>
<dbReference type="InterPro" id="IPR016655">
    <property type="entry name" value="PFD3"/>
</dbReference>
<comment type="similarity">
    <text evidence="1 3">Belongs to the prefoldin subunit alpha family.</text>
</comment>